<dbReference type="Pfam" id="PF02338">
    <property type="entry name" value="OTU"/>
    <property type="match status" value="1"/>
</dbReference>
<comment type="caution">
    <text evidence="3">The sequence shown here is derived from an EMBL/GenBank/DDBJ whole genome shotgun (WGS) entry which is preliminary data.</text>
</comment>
<dbReference type="Pfam" id="PF02810">
    <property type="entry name" value="SEC-C"/>
    <property type="match status" value="1"/>
</dbReference>
<reference evidence="3 4" key="1">
    <citation type="submission" date="2024-10" db="EMBL/GenBank/DDBJ databases">
        <title>Updated reference genomes for cyclostephanoid diatoms.</title>
        <authorList>
            <person name="Roberts W.R."/>
            <person name="Alverson A.J."/>
        </authorList>
    </citation>
    <scope>NUCLEOTIDE SEQUENCE [LARGE SCALE GENOMIC DNA]</scope>
    <source>
        <strain evidence="3 4">AJA010-31</strain>
    </source>
</reference>
<sequence length="294" mass="33204">MAKRKAKAKTKQGGTKPATKKQTSRSSSSCTVDDAQFRTTLQSQDHTIQEMSSDGNCLFRSLSDQLYRDLGAQHMLVRNEICNHLSQHRETFECFLLMNDEDEDIIGFDEYVSKMREDGEWGGNVELVVASRVYKRDVRIYSGAGGVMLIQYQEEEKEKPQYDKKGKKKSYDYDEYDEHEGIVYFGDLLLSYHENDHYNSVHKKESDTSVEKEPIDSKDKATKGSSASISLSIKSSRKPRKGADCPCGSGVKYKKCCAAKEKSAARVAKLKDKHGDAEDEKKDDVSDGFKVLTI</sequence>
<feature type="compositionally biased region" description="Basic and acidic residues" evidence="1">
    <location>
        <begin position="200"/>
        <end position="222"/>
    </location>
</feature>
<keyword evidence="4" id="KW-1185">Reference proteome</keyword>
<dbReference type="PROSITE" id="PS50802">
    <property type="entry name" value="OTU"/>
    <property type="match status" value="1"/>
</dbReference>
<organism evidence="3 4">
    <name type="scientific">Cyclotella atomus</name>
    <dbReference type="NCBI Taxonomy" id="382360"/>
    <lineage>
        <taxon>Eukaryota</taxon>
        <taxon>Sar</taxon>
        <taxon>Stramenopiles</taxon>
        <taxon>Ochrophyta</taxon>
        <taxon>Bacillariophyta</taxon>
        <taxon>Coscinodiscophyceae</taxon>
        <taxon>Thalassiosirophycidae</taxon>
        <taxon>Stephanodiscales</taxon>
        <taxon>Stephanodiscaceae</taxon>
        <taxon>Cyclotella</taxon>
    </lineage>
</organism>
<evidence type="ECO:0000313" key="3">
    <source>
        <dbReference type="EMBL" id="KAL3800093.1"/>
    </source>
</evidence>
<dbReference type="CDD" id="cd22771">
    <property type="entry name" value="OTU_plant_OTU7-like"/>
    <property type="match status" value="1"/>
</dbReference>
<dbReference type="InterPro" id="IPR038765">
    <property type="entry name" value="Papain-like_cys_pep_sf"/>
</dbReference>
<dbReference type="PANTHER" id="PTHR12419:SF7">
    <property type="entry name" value="OTU DOMAIN-CONTAINING PROTEIN 3"/>
    <property type="match status" value="1"/>
</dbReference>
<feature type="compositionally biased region" description="Low complexity" evidence="1">
    <location>
        <begin position="225"/>
        <end position="234"/>
    </location>
</feature>
<evidence type="ECO:0000313" key="4">
    <source>
        <dbReference type="Proteomes" id="UP001530400"/>
    </source>
</evidence>
<dbReference type="AlphaFoldDB" id="A0ABD3QI25"/>
<name>A0ABD3QI25_9STRA</name>
<dbReference type="Proteomes" id="UP001530400">
    <property type="component" value="Unassembled WGS sequence"/>
</dbReference>
<accession>A0ABD3QI25</accession>
<feature type="domain" description="OTU" evidence="2">
    <location>
        <begin position="46"/>
        <end position="204"/>
    </location>
</feature>
<dbReference type="InterPro" id="IPR003323">
    <property type="entry name" value="OTU_dom"/>
</dbReference>
<feature type="region of interest" description="Disordered" evidence="1">
    <location>
        <begin position="1"/>
        <end position="31"/>
    </location>
</feature>
<proteinExistence type="predicted"/>
<dbReference type="InterPro" id="IPR004027">
    <property type="entry name" value="SEC_C_motif"/>
</dbReference>
<feature type="compositionally biased region" description="Basic residues" evidence="1">
    <location>
        <begin position="1"/>
        <end position="10"/>
    </location>
</feature>
<feature type="region of interest" description="Disordered" evidence="1">
    <location>
        <begin position="200"/>
        <end position="251"/>
    </location>
</feature>
<dbReference type="SUPFAM" id="SSF54001">
    <property type="entry name" value="Cysteine proteinases"/>
    <property type="match status" value="1"/>
</dbReference>
<dbReference type="Gene3D" id="3.90.70.80">
    <property type="match status" value="1"/>
</dbReference>
<gene>
    <name evidence="3" type="ORF">ACHAWO_012309</name>
</gene>
<protein>
    <recommendedName>
        <fullName evidence="2">OTU domain-containing protein</fullName>
    </recommendedName>
</protein>
<dbReference type="PANTHER" id="PTHR12419">
    <property type="entry name" value="OTU DOMAIN CONTAINING PROTEIN"/>
    <property type="match status" value="1"/>
</dbReference>
<evidence type="ECO:0000259" key="2">
    <source>
        <dbReference type="PROSITE" id="PS50802"/>
    </source>
</evidence>
<evidence type="ECO:0000256" key="1">
    <source>
        <dbReference type="SAM" id="MobiDB-lite"/>
    </source>
</evidence>
<dbReference type="EMBL" id="JALLPJ020000168">
    <property type="protein sequence ID" value="KAL3800093.1"/>
    <property type="molecule type" value="Genomic_DNA"/>
</dbReference>
<dbReference type="InterPro" id="IPR050704">
    <property type="entry name" value="Peptidase_C85-like"/>
</dbReference>